<feature type="domain" description="Helicase C-terminal" evidence="4">
    <location>
        <begin position="4"/>
        <end position="148"/>
    </location>
</feature>
<dbReference type="Proteomes" id="UP000199017">
    <property type="component" value="Unassembled WGS sequence"/>
</dbReference>
<keyword evidence="2" id="KW-0067">ATP-binding</keyword>
<dbReference type="InterPro" id="IPR027417">
    <property type="entry name" value="P-loop_NTPase"/>
</dbReference>
<evidence type="ECO:0000259" key="4">
    <source>
        <dbReference type="PROSITE" id="PS51194"/>
    </source>
</evidence>
<dbReference type="SMART" id="SM00490">
    <property type="entry name" value="HELICc"/>
    <property type="match status" value="1"/>
</dbReference>
<gene>
    <name evidence="5" type="ORF">SAMN05216352_10242</name>
</gene>
<dbReference type="GO" id="GO:0006270">
    <property type="term" value="P:DNA replication initiation"/>
    <property type="evidence" value="ECO:0007669"/>
    <property type="project" value="TreeGrafter"/>
</dbReference>
<dbReference type="GO" id="GO:0005524">
    <property type="term" value="F:ATP binding"/>
    <property type="evidence" value="ECO:0007669"/>
    <property type="project" value="UniProtKB-KW"/>
</dbReference>
<evidence type="ECO:0000256" key="1">
    <source>
        <dbReference type="ARBA" id="ARBA00022741"/>
    </source>
</evidence>
<dbReference type="EMBL" id="FNDU01000002">
    <property type="protein sequence ID" value="SDH63978.1"/>
    <property type="molecule type" value="Genomic_DNA"/>
</dbReference>
<dbReference type="GO" id="GO:0043138">
    <property type="term" value="F:3'-5' DNA helicase activity"/>
    <property type="evidence" value="ECO:0007669"/>
    <property type="project" value="TreeGrafter"/>
</dbReference>
<name>A0A1G8E282_9BACI</name>
<organism evidence="5 6">
    <name type="scientific">Alteribacillus bidgolensis</name>
    <dbReference type="NCBI Taxonomy" id="930129"/>
    <lineage>
        <taxon>Bacteria</taxon>
        <taxon>Bacillati</taxon>
        <taxon>Bacillota</taxon>
        <taxon>Bacilli</taxon>
        <taxon>Bacillales</taxon>
        <taxon>Bacillaceae</taxon>
        <taxon>Alteribacillus</taxon>
    </lineage>
</organism>
<proteinExistence type="predicted"/>
<accession>A0A1G8E282</accession>
<dbReference type="InterPro" id="IPR001650">
    <property type="entry name" value="Helicase_C-like"/>
</dbReference>
<dbReference type="AlphaFoldDB" id="A0A1G8E282"/>
<keyword evidence="6" id="KW-1185">Reference proteome</keyword>
<dbReference type="GO" id="GO:0006302">
    <property type="term" value="P:double-strand break repair"/>
    <property type="evidence" value="ECO:0007669"/>
    <property type="project" value="TreeGrafter"/>
</dbReference>
<dbReference type="PANTHER" id="PTHR30580">
    <property type="entry name" value="PRIMOSOMAL PROTEIN N"/>
    <property type="match status" value="1"/>
</dbReference>
<evidence type="ECO:0000313" key="5">
    <source>
        <dbReference type="EMBL" id="SDH63978.1"/>
    </source>
</evidence>
<protein>
    <submittedName>
        <fullName evidence="5">Competence protein ComFA</fullName>
    </submittedName>
</protein>
<dbReference type="RefSeq" id="WP_170031881.1">
    <property type="nucleotide sequence ID" value="NZ_FNDU01000002.1"/>
</dbReference>
<sequence length="153" mass="16704">MQAWCEKHILSQTPAFLFVPSVQVLETITAILKKYHSSVEGVHSADEDRLSKVAAFRKGTCPLLVTTTILERGVTVPGAEAAVFGAEEDIFTESALVQIAGRVGRSKDQPDGDVVFFHVGKTNAMLAARRHILTMNKAPANGEENTYVKSKHR</sequence>
<evidence type="ECO:0000313" key="6">
    <source>
        <dbReference type="Proteomes" id="UP000199017"/>
    </source>
</evidence>
<dbReference type="SUPFAM" id="SSF52540">
    <property type="entry name" value="P-loop containing nucleoside triphosphate hydrolases"/>
    <property type="match status" value="1"/>
</dbReference>
<dbReference type="PANTHER" id="PTHR30580:SF1">
    <property type="entry name" value="COMF OPERON PROTEIN 1"/>
    <property type="match status" value="1"/>
</dbReference>
<dbReference type="GO" id="GO:0003677">
    <property type="term" value="F:DNA binding"/>
    <property type="evidence" value="ECO:0007669"/>
    <property type="project" value="UniProtKB-KW"/>
</dbReference>
<dbReference type="GO" id="GO:0006310">
    <property type="term" value="P:DNA recombination"/>
    <property type="evidence" value="ECO:0007669"/>
    <property type="project" value="TreeGrafter"/>
</dbReference>
<dbReference type="Gene3D" id="3.40.50.300">
    <property type="entry name" value="P-loop containing nucleotide triphosphate hydrolases"/>
    <property type="match status" value="1"/>
</dbReference>
<dbReference type="Pfam" id="PF00271">
    <property type="entry name" value="Helicase_C"/>
    <property type="match status" value="1"/>
</dbReference>
<reference evidence="5 6" key="1">
    <citation type="submission" date="2016-10" db="EMBL/GenBank/DDBJ databases">
        <authorList>
            <person name="de Groot N.N."/>
        </authorList>
    </citation>
    <scope>NUCLEOTIDE SEQUENCE [LARGE SCALE GENOMIC DNA]</scope>
    <source>
        <strain evidence="6">P4B,CCM 7963,CECT 7998,DSM 25260,IBRC-M 10614,KCTC 13821</strain>
    </source>
</reference>
<evidence type="ECO:0000256" key="3">
    <source>
        <dbReference type="ARBA" id="ARBA00023125"/>
    </source>
</evidence>
<evidence type="ECO:0000256" key="2">
    <source>
        <dbReference type="ARBA" id="ARBA00022840"/>
    </source>
</evidence>
<keyword evidence="1" id="KW-0547">Nucleotide-binding</keyword>
<dbReference type="STRING" id="930129.SAMN05216352_10242"/>
<dbReference type="PROSITE" id="PS51194">
    <property type="entry name" value="HELICASE_CTER"/>
    <property type="match status" value="1"/>
</dbReference>
<keyword evidence="3" id="KW-0238">DNA-binding</keyword>